<dbReference type="Pfam" id="PF07596">
    <property type="entry name" value="SBP_bac_10"/>
    <property type="match status" value="1"/>
</dbReference>
<dbReference type="EMBL" id="CP042912">
    <property type="protein sequence ID" value="QEG20945.1"/>
    <property type="molecule type" value="Genomic_DNA"/>
</dbReference>
<dbReference type="Gene3D" id="3.30.700.10">
    <property type="entry name" value="Glycoprotein, Type 4 Pilin"/>
    <property type="match status" value="1"/>
</dbReference>
<feature type="domain" description="DUF1559" evidence="3">
    <location>
        <begin position="35"/>
        <end position="286"/>
    </location>
</feature>
<proteinExistence type="predicted"/>
<protein>
    <recommendedName>
        <fullName evidence="3">DUF1559 domain-containing protein</fullName>
    </recommendedName>
</protein>
<dbReference type="KEGG" id="mff:MFFC18_07960"/>
<accession>A0A5B9P6Z5</accession>
<evidence type="ECO:0000256" key="2">
    <source>
        <dbReference type="SAM" id="Phobius"/>
    </source>
</evidence>
<sequence>MKSSTQLRRGFTLVELLVVIAIIGILIGMLLPAVQQVREAARRIQCANNVRQLGLAVMNYESAHMHFPSGWRTESEFLPLAEPGWGWSAEILPFIESSNVHRQIDFRLAVDDHDHEDIIQSVIPVYLCPSDPAEDVQNMDVHIDEDDHDHDFPHDDGDDDDDHDHGGELLAGRSNYSGMFGSGELDEYLGSGNGAFFANSELPIARFTDGTSNTIIIGERTNEHGPISWVGLIPELDAPAARIVGAADHPLSDDHGHLEDFASHHPGGINVVLGDGSTHFVDRSISLEVYQALATRAGGEVANIGNAN</sequence>
<name>A0A5B9P6Z5_9BACT</name>
<dbReference type="NCBIfam" id="TIGR02532">
    <property type="entry name" value="IV_pilin_GFxxxE"/>
    <property type="match status" value="1"/>
</dbReference>
<dbReference type="Pfam" id="PF07963">
    <property type="entry name" value="N_methyl"/>
    <property type="match status" value="1"/>
</dbReference>
<feature type="transmembrane region" description="Helical" evidence="2">
    <location>
        <begin position="12"/>
        <end position="34"/>
    </location>
</feature>
<keyword evidence="2" id="KW-1133">Transmembrane helix</keyword>
<reference evidence="4 5" key="1">
    <citation type="submission" date="2019-08" db="EMBL/GenBank/DDBJ databases">
        <title>Deep-cultivation of Planctomycetes and their phenomic and genomic characterization uncovers novel biology.</title>
        <authorList>
            <person name="Wiegand S."/>
            <person name="Jogler M."/>
            <person name="Boedeker C."/>
            <person name="Pinto D."/>
            <person name="Vollmers J."/>
            <person name="Rivas-Marin E."/>
            <person name="Kohn T."/>
            <person name="Peeters S.H."/>
            <person name="Heuer A."/>
            <person name="Rast P."/>
            <person name="Oberbeckmann S."/>
            <person name="Bunk B."/>
            <person name="Jeske O."/>
            <person name="Meyerdierks A."/>
            <person name="Storesund J.E."/>
            <person name="Kallscheuer N."/>
            <person name="Luecker S."/>
            <person name="Lage O.M."/>
            <person name="Pohl T."/>
            <person name="Merkel B.J."/>
            <person name="Hornburger P."/>
            <person name="Mueller R.-W."/>
            <person name="Bruemmer F."/>
            <person name="Labrenz M."/>
            <person name="Spormann A.M."/>
            <person name="Op den Camp H."/>
            <person name="Overmann J."/>
            <person name="Amann R."/>
            <person name="Jetten M.S.M."/>
            <person name="Mascher T."/>
            <person name="Medema M.H."/>
            <person name="Devos D.P."/>
            <person name="Kaster A.-K."/>
            <person name="Ovreas L."/>
            <person name="Rohde M."/>
            <person name="Galperin M.Y."/>
            <person name="Jogler C."/>
        </authorList>
    </citation>
    <scope>NUCLEOTIDE SEQUENCE [LARGE SCALE GENOMIC DNA]</scope>
    <source>
        <strain evidence="4 5">FC18</strain>
    </source>
</reference>
<dbReference type="OrthoDB" id="255848at2"/>
<feature type="region of interest" description="Disordered" evidence="1">
    <location>
        <begin position="144"/>
        <end position="170"/>
    </location>
</feature>
<dbReference type="Proteomes" id="UP000322214">
    <property type="component" value="Chromosome"/>
</dbReference>
<keyword evidence="2" id="KW-0472">Membrane</keyword>
<dbReference type="SUPFAM" id="SSF54523">
    <property type="entry name" value="Pili subunits"/>
    <property type="match status" value="1"/>
</dbReference>
<dbReference type="NCBIfam" id="TIGR04294">
    <property type="entry name" value="pre_pil_HX9DG"/>
    <property type="match status" value="1"/>
</dbReference>
<dbReference type="RefSeq" id="WP_075085126.1">
    <property type="nucleotide sequence ID" value="NZ_CP042912.1"/>
</dbReference>
<dbReference type="InterPro" id="IPR012902">
    <property type="entry name" value="N_methyl_site"/>
</dbReference>
<dbReference type="PROSITE" id="PS00409">
    <property type="entry name" value="PROKAR_NTER_METHYL"/>
    <property type="match status" value="1"/>
</dbReference>
<keyword evidence="5" id="KW-1185">Reference proteome</keyword>
<dbReference type="AlphaFoldDB" id="A0A5B9P6Z5"/>
<organism evidence="4 5">
    <name type="scientific">Mariniblastus fucicola</name>
    <dbReference type="NCBI Taxonomy" id="980251"/>
    <lineage>
        <taxon>Bacteria</taxon>
        <taxon>Pseudomonadati</taxon>
        <taxon>Planctomycetota</taxon>
        <taxon>Planctomycetia</taxon>
        <taxon>Pirellulales</taxon>
        <taxon>Pirellulaceae</taxon>
        <taxon>Mariniblastus</taxon>
    </lineage>
</organism>
<dbReference type="STRING" id="980251.GCA_001642875_02905"/>
<dbReference type="InterPro" id="IPR045584">
    <property type="entry name" value="Pilin-like"/>
</dbReference>
<evidence type="ECO:0000259" key="3">
    <source>
        <dbReference type="Pfam" id="PF07596"/>
    </source>
</evidence>
<evidence type="ECO:0000313" key="5">
    <source>
        <dbReference type="Proteomes" id="UP000322214"/>
    </source>
</evidence>
<gene>
    <name evidence="4" type="ORF">MFFC18_07960</name>
</gene>
<dbReference type="PANTHER" id="PTHR30093:SF2">
    <property type="entry name" value="TYPE II SECRETION SYSTEM PROTEIN H"/>
    <property type="match status" value="1"/>
</dbReference>
<keyword evidence="2" id="KW-0812">Transmembrane</keyword>
<evidence type="ECO:0000256" key="1">
    <source>
        <dbReference type="SAM" id="MobiDB-lite"/>
    </source>
</evidence>
<dbReference type="InterPro" id="IPR011453">
    <property type="entry name" value="DUF1559"/>
</dbReference>
<dbReference type="PANTHER" id="PTHR30093">
    <property type="entry name" value="GENERAL SECRETION PATHWAY PROTEIN G"/>
    <property type="match status" value="1"/>
</dbReference>
<evidence type="ECO:0000313" key="4">
    <source>
        <dbReference type="EMBL" id="QEG20945.1"/>
    </source>
</evidence>
<dbReference type="InterPro" id="IPR027558">
    <property type="entry name" value="Pre_pil_HX9DG_C"/>
</dbReference>